<evidence type="ECO:0000313" key="3">
    <source>
        <dbReference type="Proteomes" id="UP001519332"/>
    </source>
</evidence>
<dbReference type="Proteomes" id="UP001519332">
    <property type="component" value="Unassembled WGS sequence"/>
</dbReference>
<organism evidence="2 3">
    <name type="scientific">Kibdelosporangium banguiense</name>
    <dbReference type="NCBI Taxonomy" id="1365924"/>
    <lineage>
        <taxon>Bacteria</taxon>
        <taxon>Bacillati</taxon>
        <taxon>Actinomycetota</taxon>
        <taxon>Actinomycetes</taxon>
        <taxon>Pseudonocardiales</taxon>
        <taxon>Pseudonocardiaceae</taxon>
        <taxon>Kibdelosporangium</taxon>
    </lineage>
</organism>
<dbReference type="EMBL" id="JAGINW010000001">
    <property type="protein sequence ID" value="MBP2325910.1"/>
    <property type="molecule type" value="Genomic_DNA"/>
</dbReference>
<comment type="caution">
    <text evidence="2">The sequence shown here is derived from an EMBL/GenBank/DDBJ whole genome shotgun (WGS) entry which is preliminary data.</text>
</comment>
<proteinExistence type="predicted"/>
<protein>
    <submittedName>
        <fullName evidence="2">Uncharacterized protein</fullName>
    </submittedName>
</protein>
<accession>A0ABS4TPL5</accession>
<name>A0ABS4TPL5_9PSEU</name>
<keyword evidence="3" id="KW-1185">Reference proteome</keyword>
<gene>
    <name evidence="2" type="ORF">JOF56_006295</name>
</gene>
<reference evidence="2 3" key="1">
    <citation type="submission" date="2021-03" db="EMBL/GenBank/DDBJ databases">
        <title>Sequencing the genomes of 1000 actinobacteria strains.</title>
        <authorList>
            <person name="Klenk H.-P."/>
        </authorList>
    </citation>
    <scope>NUCLEOTIDE SEQUENCE [LARGE SCALE GENOMIC DNA]</scope>
    <source>
        <strain evidence="2 3">DSM 46670</strain>
    </source>
</reference>
<dbReference type="RefSeq" id="WP_209643042.1">
    <property type="nucleotide sequence ID" value="NZ_JAGINW010000001.1"/>
</dbReference>
<evidence type="ECO:0000256" key="1">
    <source>
        <dbReference type="SAM" id="MobiDB-lite"/>
    </source>
</evidence>
<sequence>MDRHVRAQVTPGQGRDVAAATAATAVKAFIDFLSEQASATTALTAMATDNSKFPDGQWPDPATSTFNDGSVTDGDGDWSLNA</sequence>
<feature type="region of interest" description="Disordered" evidence="1">
    <location>
        <begin position="51"/>
        <end position="82"/>
    </location>
</feature>
<evidence type="ECO:0000313" key="2">
    <source>
        <dbReference type="EMBL" id="MBP2325910.1"/>
    </source>
</evidence>